<dbReference type="InterPro" id="IPR015421">
    <property type="entry name" value="PyrdxlP-dep_Trfase_major"/>
</dbReference>
<evidence type="ECO:0000256" key="6">
    <source>
        <dbReference type="ARBA" id="ARBA00022898"/>
    </source>
</evidence>
<dbReference type="OrthoDB" id="9802601at2"/>
<evidence type="ECO:0000256" key="2">
    <source>
        <dbReference type="ARBA" id="ARBA00007441"/>
    </source>
</evidence>
<dbReference type="InterPro" id="IPR050859">
    <property type="entry name" value="Class-I_PLP-dep_aminotransf"/>
</dbReference>
<dbReference type="InterPro" id="IPR015424">
    <property type="entry name" value="PyrdxlP-dep_Trfase"/>
</dbReference>
<dbReference type="FunFam" id="3.40.640.10:FF:000053">
    <property type="entry name" value="Aminotransferase, class I"/>
    <property type="match status" value="1"/>
</dbReference>
<feature type="domain" description="Aminotransferase class I/classII large" evidence="7">
    <location>
        <begin position="34"/>
        <end position="209"/>
    </location>
</feature>
<dbReference type="SUPFAM" id="SSF53383">
    <property type="entry name" value="PLP-dependent transferases"/>
    <property type="match status" value="1"/>
</dbReference>
<evidence type="ECO:0000313" key="8">
    <source>
        <dbReference type="EMBL" id="ASA23739.1"/>
    </source>
</evidence>
<dbReference type="CDD" id="cd00609">
    <property type="entry name" value="AAT_like"/>
    <property type="match status" value="1"/>
</dbReference>
<evidence type="ECO:0000256" key="4">
    <source>
        <dbReference type="ARBA" id="ARBA00022576"/>
    </source>
</evidence>
<keyword evidence="9" id="KW-1185">Reference proteome</keyword>
<dbReference type="GO" id="GO:1901605">
    <property type="term" value="P:alpha-amino acid metabolic process"/>
    <property type="evidence" value="ECO:0007669"/>
    <property type="project" value="TreeGrafter"/>
</dbReference>
<evidence type="ECO:0000256" key="1">
    <source>
        <dbReference type="ARBA" id="ARBA00001933"/>
    </source>
</evidence>
<dbReference type="GO" id="GO:0008483">
    <property type="term" value="F:transaminase activity"/>
    <property type="evidence" value="ECO:0007669"/>
    <property type="project" value="UniProtKB-KW"/>
</dbReference>
<dbReference type="GO" id="GO:0030170">
    <property type="term" value="F:pyridoxal phosphate binding"/>
    <property type="evidence" value="ECO:0007669"/>
    <property type="project" value="InterPro"/>
</dbReference>
<reference evidence="8 9" key="1">
    <citation type="submission" date="2017-06" db="EMBL/GenBank/DDBJ databases">
        <title>Complete genome sequence of Paenibacillus donghaensis KCTC 13049T isolated from East Sea sediment, South Korea.</title>
        <authorList>
            <person name="Jung B.K."/>
            <person name="Hong S.-J."/>
            <person name="Shin J.-H."/>
        </authorList>
    </citation>
    <scope>NUCLEOTIDE SEQUENCE [LARGE SCALE GENOMIC DNA]</scope>
    <source>
        <strain evidence="8 9">KCTC 13049</strain>
    </source>
</reference>
<keyword evidence="6" id="KW-0663">Pyridoxal phosphate</keyword>
<gene>
    <name evidence="8" type="ORF">B9T62_24880</name>
</gene>
<evidence type="ECO:0000256" key="3">
    <source>
        <dbReference type="ARBA" id="ARBA00011738"/>
    </source>
</evidence>
<dbReference type="Pfam" id="PF00155">
    <property type="entry name" value="Aminotran_1_2"/>
    <property type="match status" value="1"/>
</dbReference>
<accession>A0A2Z2KMH1</accession>
<dbReference type="EMBL" id="CP021780">
    <property type="protein sequence ID" value="ASA23739.1"/>
    <property type="molecule type" value="Genomic_DNA"/>
</dbReference>
<evidence type="ECO:0000313" key="9">
    <source>
        <dbReference type="Proteomes" id="UP000249890"/>
    </source>
</evidence>
<dbReference type="Proteomes" id="UP000249890">
    <property type="component" value="Chromosome"/>
</dbReference>
<organism evidence="8 9">
    <name type="scientific">Paenibacillus donghaensis</name>
    <dbReference type="NCBI Taxonomy" id="414771"/>
    <lineage>
        <taxon>Bacteria</taxon>
        <taxon>Bacillati</taxon>
        <taxon>Bacillota</taxon>
        <taxon>Bacilli</taxon>
        <taxon>Bacillales</taxon>
        <taxon>Paenibacillaceae</taxon>
        <taxon>Paenibacillus</taxon>
    </lineage>
</organism>
<dbReference type="PANTHER" id="PTHR42790">
    <property type="entry name" value="AMINOTRANSFERASE"/>
    <property type="match status" value="1"/>
</dbReference>
<dbReference type="PANTHER" id="PTHR42790:SF19">
    <property type="entry name" value="KYNURENINE_ALPHA-AMINOADIPATE AMINOTRANSFERASE, MITOCHONDRIAL"/>
    <property type="match status" value="1"/>
</dbReference>
<evidence type="ECO:0000259" key="7">
    <source>
        <dbReference type="Pfam" id="PF00155"/>
    </source>
</evidence>
<protein>
    <recommendedName>
        <fullName evidence="7">Aminotransferase class I/classII large domain-containing protein</fullName>
    </recommendedName>
</protein>
<dbReference type="AlphaFoldDB" id="A0A2Z2KMH1"/>
<proteinExistence type="inferred from homology"/>
<dbReference type="RefSeq" id="WP_087917726.1">
    <property type="nucleotide sequence ID" value="NZ_CP021780.1"/>
</dbReference>
<comment type="similarity">
    <text evidence="2">Belongs to the class-I pyridoxal-phosphate-dependent aminotransferase family.</text>
</comment>
<dbReference type="KEGG" id="pdh:B9T62_24880"/>
<comment type="subunit">
    <text evidence="3">Homodimer.</text>
</comment>
<keyword evidence="5" id="KW-0808">Transferase</keyword>
<name>A0A2Z2KMH1_9BACL</name>
<keyword evidence="4" id="KW-0032">Aminotransferase</keyword>
<comment type="cofactor">
    <cofactor evidence="1">
        <name>pyridoxal 5'-phosphate</name>
        <dbReference type="ChEBI" id="CHEBI:597326"/>
    </cofactor>
</comment>
<dbReference type="InterPro" id="IPR004839">
    <property type="entry name" value="Aminotransferase_I/II_large"/>
</dbReference>
<dbReference type="Gene3D" id="3.40.640.10">
    <property type="entry name" value="Type I PLP-dependent aspartate aminotransferase-like (Major domain)"/>
    <property type="match status" value="1"/>
</dbReference>
<sequence>MGSFFNNHTVLHHEDDIRRILSWKADLAIRGILAPLREWIADRHNITNQTHFVKENILITNGSQQGLDLVGGIFLNKGDIVLCESPTYTSALSAFRSYGCDFRDVTIDSEGMVLSEVEALIAQHSNIKLIYIIPNYQNPTGTTWSLERRKAIADIAAKNGIIIIEDDPYSEMGFDGSRIPSISQFDKNKIVITLGPFSKSLCPGLRVGWRHNLVSK</sequence>
<evidence type="ECO:0000256" key="5">
    <source>
        <dbReference type="ARBA" id="ARBA00022679"/>
    </source>
</evidence>